<accession>A0A0H2KKQ9</accession>
<gene>
    <name evidence="3" type="ORF">FB00_14715</name>
</gene>
<feature type="compositionally biased region" description="Low complexity" evidence="1">
    <location>
        <begin position="1"/>
        <end position="12"/>
    </location>
</feature>
<dbReference type="InterPro" id="IPR001763">
    <property type="entry name" value="Rhodanese-like_dom"/>
</dbReference>
<comment type="caution">
    <text evidence="3">The sequence shown here is derived from an EMBL/GenBank/DDBJ whole genome shotgun (WGS) entry which is preliminary data.</text>
</comment>
<dbReference type="PROSITE" id="PS50206">
    <property type="entry name" value="RHODANESE_3"/>
    <property type="match status" value="1"/>
</dbReference>
<dbReference type="GO" id="GO:0090333">
    <property type="term" value="P:regulation of stomatal closure"/>
    <property type="evidence" value="ECO:0007669"/>
    <property type="project" value="InterPro"/>
</dbReference>
<organism evidence="3 4">
    <name type="scientific">Cellulosimicrobium funkei</name>
    <dbReference type="NCBI Taxonomy" id="264251"/>
    <lineage>
        <taxon>Bacteria</taxon>
        <taxon>Bacillati</taxon>
        <taxon>Actinomycetota</taxon>
        <taxon>Actinomycetes</taxon>
        <taxon>Micrococcales</taxon>
        <taxon>Promicromonosporaceae</taxon>
        <taxon>Cellulosimicrobium</taxon>
    </lineage>
</organism>
<keyword evidence="4" id="KW-1185">Reference proteome</keyword>
<proteinExistence type="predicted"/>
<dbReference type="Pfam" id="PF00581">
    <property type="entry name" value="Rhodanese"/>
    <property type="match status" value="1"/>
</dbReference>
<dbReference type="InterPro" id="IPR036873">
    <property type="entry name" value="Rhodanese-like_dom_sf"/>
</dbReference>
<evidence type="ECO:0000313" key="4">
    <source>
        <dbReference type="Proteomes" id="UP000035265"/>
    </source>
</evidence>
<evidence type="ECO:0000256" key="1">
    <source>
        <dbReference type="SAM" id="MobiDB-lite"/>
    </source>
</evidence>
<reference evidence="3 4" key="1">
    <citation type="submission" date="2014-05" db="EMBL/GenBank/DDBJ databases">
        <title>Cellulosimicrobium funkei U11 genome.</title>
        <authorList>
            <person name="Hu C."/>
            <person name="Gong Y."/>
            <person name="Wan W."/>
            <person name="Jiang M."/>
        </authorList>
    </citation>
    <scope>NUCLEOTIDE SEQUENCE [LARGE SCALE GENOMIC DNA]</scope>
    <source>
        <strain evidence="3 4">U11</strain>
    </source>
</reference>
<evidence type="ECO:0000313" key="3">
    <source>
        <dbReference type="EMBL" id="KLN34006.1"/>
    </source>
</evidence>
<dbReference type="PANTHER" id="PTHR34209:SF1">
    <property type="entry name" value="CALCIUM SENSING RECEPTOR, CHLOROPLASTIC"/>
    <property type="match status" value="1"/>
</dbReference>
<sequence length="163" mass="17442">MSDQSQQQSASRPAPPDARPAVGYAGDLTPQQAWDLLTSDERAVLVDVRTEGEWRTIGVPDASDLARDVVFDEWVTPAGPNPRFLDQLVEAGLTPGDERPVVFLCRSGQRSIGAARAATAAGLGPSYNVLEGFEGAQGFSGLRDVEGWKVRGLPTTTYDEAAR</sequence>
<dbReference type="EMBL" id="JNBQ01000022">
    <property type="protein sequence ID" value="KLN34006.1"/>
    <property type="molecule type" value="Genomic_DNA"/>
</dbReference>
<dbReference type="Proteomes" id="UP000035265">
    <property type="component" value="Unassembled WGS sequence"/>
</dbReference>
<dbReference type="PANTHER" id="PTHR34209">
    <property type="entry name" value="RHODANESE/CELL CYCLE CONTROL PHOSPHATASE SUPERFAMILY PROTEIN"/>
    <property type="match status" value="1"/>
</dbReference>
<dbReference type="InterPro" id="IPR044690">
    <property type="entry name" value="CAS_plant"/>
</dbReference>
<dbReference type="SMART" id="SM00450">
    <property type="entry name" value="RHOD"/>
    <property type="match status" value="1"/>
</dbReference>
<dbReference type="RefSeq" id="WP_082141338.1">
    <property type="nucleotide sequence ID" value="NZ_JNBQ01000022.1"/>
</dbReference>
<keyword evidence="3" id="KW-0808">Transferase</keyword>
<protein>
    <submittedName>
        <fullName evidence="3">Sulfurtransferase</fullName>
    </submittedName>
</protein>
<feature type="domain" description="Rhodanese" evidence="2">
    <location>
        <begin position="39"/>
        <end position="145"/>
    </location>
</feature>
<dbReference type="Gene3D" id="3.40.250.10">
    <property type="entry name" value="Rhodanese-like domain"/>
    <property type="match status" value="1"/>
</dbReference>
<name>A0A0H2KKQ9_9MICO</name>
<feature type="region of interest" description="Disordered" evidence="1">
    <location>
        <begin position="1"/>
        <end position="26"/>
    </location>
</feature>
<dbReference type="SUPFAM" id="SSF52821">
    <property type="entry name" value="Rhodanese/Cell cycle control phosphatase"/>
    <property type="match status" value="1"/>
</dbReference>
<dbReference type="PATRIC" id="fig|264251.5.peg.3000"/>
<dbReference type="GO" id="GO:0016740">
    <property type="term" value="F:transferase activity"/>
    <property type="evidence" value="ECO:0007669"/>
    <property type="project" value="UniProtKB-KW"/>
</dbReference>
<dbReference type="STRING" id="264251.FB00_14715"/>
<dbReference type="GO" id="GO:0071277">
    <property type="term" value="P:cellular response to calcium ion"/>
    <property type="evidence" value="ECO:0007669"/>
    <property type="project" value="InterPro"/>
</dbReference>
<dbReference type="AlphaFoldDB" id="A0A0H2KKQ9"/>
<evidence type="ECO:0000259" key="2">
    <source>
        <dbReference type="PROSITE" id="PS50206"/>
    </source>
</evidence>